<accession>A0ABW6W721</accession>
<evidence type="ECO:0000256" key="2">
    <source>
        <dbReference type="SAM" id="MobiDB-lite"/>
    </source>
</evidence>
<dbReference type="Gene3D" id="3.40.50.300">
    <property type="entry name" value="P-loop containing nucleotide triphosphate hydrolases"/>
    <property type="match status" value="1"/>
</dbReference>
<sequence>MNAPPDPGRAGTLDELTQVLRLLKVWAGDPSYEMIKNRINAAWSAAGRPAGELARKNTVADCFKRGRRRINADLVIAVVRALHPDAAYAAQWAQALRFVGGEITAAAQVRVQDRLPEDPAGFAGRAAELSGLPRAGTVVITGMAGVGKTEFAVRAGHRLGFARVLFVNLRGFDPSRPPAEPGAVLDGFLRGLGMPGGEIPHDLPGRKAAYRARLAGTPTLVVLDDAADEAQIRPLLAERPDCLTLVTSRRRLAGLPLAARVVLDVFTADEATAYLIDAAPEVPIGPDPEAPARIARRCGYLPLAVGLVAGRLRGRPGWTFTDHADRLDACRLEAGVELALDVSYRHLPTERRWVLRSLSLHPAQDFDAYAVTALAGIDLVAATGHLDLLHRDHLLRRGPAGRFTCHDLVRAYAAERAADEDRRTDREAARTRLLDYYVGTAAAAMDALHPAETASRPRVPRPATPTPNLSRLDVARDWLDTERPTLVMVGAHGDPAHAVRLSAILYRYLDSGYLAEAITLHRYALRAAEDLGDDTAQARALAYLASVDLRLGRYGPAVERFERALALSRRDGDLAGQARSLSGLGFTLERLGRYSSAVDHLERALPLFRRVDDLTGEARALDNLGIVEARLGRRYGAIEHYRRALVMFRQAGDRGGEARTLNNLGYEEARLGRHSAADHLHQALAMHHLLGNRVQEAWTLDSLGTMYQVAGQPTAAAEQYRQAEAIFHEIGARDGQATVLNGLGEVAAALGDPARALTLHTEAAALALDCADREQQARAHTGLARAHDALNQAALSARHRRRAGALYRALGQTGEGPPRVRGEGPSKLPASTS</sequence>
<keyword evidence="4" id="KW-1185">Reference proteome</keyword>
<protein>
    <submittedName>
        <fullName evidence="3">Tetratricopeptide repeat protein</fullName>
    </submittedName>
</protein>
<dbReference type="PANTHER" id="PTHR10098">
    <property type="entry name" value="RAPSYN-RELATED"/>
    <property type="match status" value="1"/>
</dbReference>
<evidence type="ECO:0000313" key="3">
    <source>
        <dbReference type="EMBL" id="MFF5289115.1"/>
    </source>
</evidence>
<feature type="compositionally biased region" description="Low complexity" evidence="2">
    <location>
        <begin position="807"/>
        <end position="817"/>
    </location>
</feature>
<dbReference type="SUPFAM" id="SSF48452">
    <property type="entry name" value="TPR-like"/>
    <property type="match status" value="2"/>
</dbReference>
<dbReference type="Gene3D" id="1.25.40.10">
    <property type="entry name" value="Tetratricopeptide repeat domain"/>
    <property type="match status" value="2"/>
</dbReference>
<name>A0ABW6W721_9ACTN</name>
<dbReference type="Proteomes" id="UP001602245">
    <property type="component" value="Unassembled WGS sequence"/>
</dbReference>
<proteinExistence type="predicted"/>
<dbReference type="InterPro" id="IPR027417">
    <property type="entry name" value="P-loop_NTPase"/>
</dbReference>
<dbReference type="Pfam" id="PF13424">
    <property type="entry name" value="TPR_12"/>
    <property type="match status" value="1"/>
</dbReference>
<dbReference type="InterPro" id="IPR011990">
    <property type="entry name" value="TPR-like_helical_dom_sf"/>
</dbReference>
<keyword evidence="1" id="KW-0802">TPR repeat</keyword>
<dbReference type="PROSITE" id="PS50005">
    <property type="entry name" value="TPR"/>
    <property type="match status" value="1"/>
</dbReference>
<dbReference type="PANTHER" id="PTHR10098:SF108">
    <property type="entry name" value="TETRATRICOPEPTIDE REPEAT PROTEIN 28"/>
    <property type="match status" value="1"/>
</dbReference>
<feature type="repeat" description="TPR" evidence="1">
    <location>
        <begin position="538"/>
        <end position="571"/>
    </location>
</feature>
<feature type="region of interest" description="Disordered" evidence="2">
    <location>
        <begin position="450"/>
        <end position="470"/>
    </location>
</feature>
<evidence type="ECO:0000313" key="4">
    <source>
        <dbReference type="Proteomes" id="UP001602245"/>
    </source>
</evidence>
<reference evidence="3 4" key="1">
    <citation type="submission" date="2024-10" db="EMBL/GenBank/DDBJ databases">
        <title>The Natural Products Discovery Center: Release of the First 8490 Sequenced Strains for Exploring Actinobacteria Biosynthetic Diversity.</title>
        <authorList>
            <person name="Kalkreuter E."/>
            <person name="Kautsar S.A."/>
            <person name="Yang D."/>
            <person name="Bader C.D."/>
            <person name="Teijaro C.N."/>
            <person name="Fluegel L."/>
            <person name="Davis C.M."/>
            <person name="Simpson J.R."/>
            <person name="Lauterbach L."/>
            <person name="Steele A.D."/>
            <person name="Gui C."/>
            <person name="Meng S."/>
            <person name="Li G."/>
            <person name="Viehrig K."/>
            <person name="Ye F."/>
            <person name="Su P."/>
            <person name="Kiefer A.F."/>
            <person name="Nichols A."/>
            <person name="Cepeda A.J."/>
            <person name="Yan W."/>
            <person name="Fan B."/>
            <person name="Jiang Y."/>
            <person name="Adhikari A."/>
            <person name="Zheng C.-J."/>
            <person name="Schuster L."/>
            <person name="Cowan T.M."/>
            <person name="Smanski M.J."/>
            <person name="Chevrette M.G."/>
            <person name="De Carvalho L.P.S."/>
            <person name="Shen B."/>
        </authorList>
    </citation>
    <scope>NUCLEOTIDE SEQUENCE [LARGE SCALE GENOMIC DNA]</scope>
    <source>
        <strain evidence="3 4">NPDC000087</strain>
    </source>
</reference>
<dbReference type="RefSeq" id="WP_020509461.1">
    <property type="nucleotide sequence ID" value="NZ_JBIAZU010000001.1"/>
</dbReference>
<gene>
    <name evidence="3" type="ORF">ACFY35_06745</name>
</gene>
<comment type="caution">
    <text evidence="3">The sequence shown here is derived from an EMBL/GenBank/DDBJ whole genome shotgun (WGS) entry which is preliminary data.</text>
</comment>
<feature type="region of interest" description="Disordered" evidence="2">
    <location>
        <begin position="807"/>
        <end position="833"/>
    </location>
</feature>
<dbReference type="PRINTS" id="PR00364">
    <property type="entry name" value="DISEASERSIST"/>
</dbReference>
<organism evidence="3 4">
    <name type="scientific">Paractinoplanes globisporus</name>
    <dbReference type="NCBI Taxonomy" id="113565"/>
    <lineage>
        <taxon>Bacteria</taxon>
        <taxon>Bacillati</taxon>
        <taxon>Actinomycetota</taxon>
        <taxon>Actinomycetes</taxon>
        <taxon>Micromonosporales</taxon>
        <taxon>Micromonosporaceae</taxon>
        <taxon>Paractinoplanes</taxon>
    </lineage>
</organism>
<dbReference type="SUPFAM" id="SSF52540">
    <property type="entry name" value="P-loop containing nucleoside triphosphate hydrolases"/>
    <property type="match status" value="1"/>
</dbReference>
<dbReference type="InterPro" id="IPR019734">
    <property type="entry name" value="TPR_rpt"/>
</dbReference>
<evidence type="ECO:0000256" key="1">
    <source>
        <dbReference type="PROSITE-ProRule" id="PRU00339"/>
    </source>
</evidence>
<dbReference type="SMART" id="SM00028">
    <property type="entry name" value="TPR"/>
    <property type="match status" value="6"/>
</dbReference>
<dbReference type="EMBL" id="JBIAZU010000001">
    <property type="protein sequence ID" value="MFF5289115.1"/>
    <property type="molecule type" value="Genomic_DNA"/>
</dbReference>